<gene>
    <name evidence="2" type="ORF">GSLYS_00012038001</name>
</gene>
<evidence type="ECO:0000313" key="3">
    <source>
        <dbReference type="Proteomes" id="UP001497497"/>
    </source>
</evidence>
<dbReference type="AlphaFoldDB" id="A0AAV2HX35"/>
<dbReference type="InterPro" id="IPR028916">
    <property type="entry name" value="Tox-GHH_dom"/>
</dbReference>
<keyword evidence="3" id="KW-1185">Reference proteome</keyword>
<evidence type="ECO:0000313" key="2">
    <source>
        <dbReference type="EMBL" id="CAL1538217.1"/>
    </source>
</evidence>
<dbReference type="Pfam" id="PF15636">
    <property type="entry name" value="Tox-GHH"/>
    <property type="match status" value="1"/>
</dbReference>
<name>A0AAV2HX35_LYMST</name>
<feature type="non-terminal residue" evidence="2">
    <location>
        <position position="1"/>
    </location>
</feature>
<reference evidence="2 3" key="1">
    <citation type="submission" date="2024-04" db="EMBL/GenBank/DDBJ databases">
        <authorList>
            <consortium name="Genoscope - CEA"/>
            <person name="William W."/>
        </authorList>
    </citation>
    <scope>NUCLEOTIDE SEQUENCE [LARGE SCALE GENOMIC DNA]</scope>
</reference>
<dbReference type="Proteomes" id="UP001497497">
    <property type="component" value="Unassembled WGS sequence"/>
</dbReference>
<dbReference type="EMBL" id="CAXITT010000290">
    <property type="protein sequence ID" value="CAL1538217.1"/>
    <property type="molecule type" value="Genomic_DNA"/>
</dbReference>
<proteinExistence type="predicted"/>
<evidence type="ECO:0000259" key="1">
    <source>
        <dbReference type="Pfam" id="PF15636"/>
    </source>
</evidence>
<feature type="domain" description="Tox-GHH" evidence="1">
    <location>
        <begin position="2"/>
        <end position="61"/>
    </location>
</feature>
<accession>A0AAV2HX35</accession>
<comment type="caution">
    <text evidence="2">The sequence shown here is derived from an EMBL/GenBank/DDBJ whole genome shotgun (WGS) entry which is preliminary data.</text>
</comment>
<organism evidence="2 3">
    <name type="scientific">Lymnaea stagnalis</name>
    <name type="common">Great pond snail</name>
    <name type="synonym">Helix stagnalis</name>
    <dbReference type="NCBI Taxonomy" id="6523"/>
    <lineage>
        <taxon>Eukaryota</taxon>
        <taxon>Metazoa</taxon>
        <taxon>Spiralia</taxon>
        <taxon>Lophotrochozoa</taxon>
        <taxon>Mollusca</taxon>
        <taxon>Gastropoda</taxon>
        <taxon>Heterobranchia</taxon>
        <taxon>Euthyneura</taxon>
        <taxon>Panpulmonata</taxon>
        <taxon>Hygrophila</taxon>
        <taxon>Lymnaeoidea</taxon>
        <taxon>Lymnaeidae</taxon>
        <taxon>Lymnaea</taxon>
    </lineage>
</organism>
<protein>
    <recommendedName>
        <fullName evidence="1">Tox-GHH domain-containing protein</fullName>
    </recommendedName>
</protein>
<sequence length="65" mass="7670">HAWAREKHLLQHSLPSVYHWSEAEMHQILNGDRVTGYVADYIHQPDQYPEISDDCNNIRFVLEVP</sequence>